<accession>A0A7C3ZLR3</accession>
<dbReference type="AlphaFoldDB" id="A0A7C3ZLR3"/>
<feature type="transmembrane region" description="Helical" evidence="1">
    <location>
        <begin position="60"/>
        <end position="77"/>
    </location>
</feature>
<gene>
    <name evidence="2" type="ORF">ENR15_17910</name>
</gene>
<keyword evidence="1" id="KW-1133">Transmembrane helix</keyword>
<sequence>MFNHTWSAGRAEQPEANASNSTSIFLAQIASQPQWLFGAAVFLVSVPVFIEAPLVRHLPLVSLILTGGWVWLSMMLMSRHQTAVWGDLLLGFSGSWLAGSLYWGCMRWEPLLHLPVEAIGLPMAIWCIQRRQWLVGSWFYLGSLLGTAVTDLYFYLVDLMAHWRLLMRVEPELALPIMQHAVSLVKTPWGVGCAAVLAAVLLVTGFVGLGLGMRREKDLHWWGFSGAVLSTILVDSLFFLAAN</sequence>
<organism evidence="2">
    <name type="scientific">Planktothricoides sp. SpSt-374</name>
    <dbReference type="NCBI Taxonomy" id="2282167"/>
    <lineage>
        <taxon>Bacteria</taxon>
        <taxon>Bacillati</taxon>
        <taxon>Cyanobacteriota</taxon>
        <taxon>Cyanophyceae</taxon>
        <taxon>Oscillatoriophycideae</taxon>
        <taxon>Oscillatoriales</taxon>
        <taxon>Oscillatoriaceae</taxon>
        <taxon>Planktothricoides</taxon>
    </lineage>
</organism>
<dbReference type="EMBL" id="DSPX01000185">
    <property type="protein sequence ID" value="HGG02463.1"/>
    <property type="molecule type" value="Genomic_DNA"/>
</dbReference>
<dbReference type="Pfam" id="PF11318">
    <property type="entry name" value="DUF3120"/>
    <property type="match status" value="1"/>
</dbReference>
<name>A0A7C3ZLR3_9CYAN</name>
<protein>
    <submittedName>
        <fullName evidence="2">DUF3120 domain-containing protein</fullName>
    </submittedName>
</protein>
<comment type="caution">
    <text evidence="2">The sequence shown here is derived from an EMBL/GenBank/DDBJ whole genome shotgun (WGS) entry which is preliminary data.</text>
</comment>
<feature type="transmembrane region" description="Helical" evidence="1">
    <location>
        <begin position="221"/>
        <end position="242"/>
    </location>
</feature>
<evidence type="ECO:0000313" key="2">
    <source>
        <dbReference type="EMBL" id="HGG02463.1"/>
    </source>
</evidence>
<feature type="transmembrane region" description="Helical" evidence="1">
    <location>
        <begin position="135"/>
        <end position="156"/>
    </location>
</feature>
<evidence type="ECO:0000256" key="1">
    <source>
        <dbReference type="SAM" id="Phobius"/>
    </source>
</evidence>
<feature type="transmembrane region" description="Helical" evidence="1">
    <location>
        <begin position="35"/>
        <end position="54"/>
    </location>
</feature>
<reference evidence="2" key="1">
    <citation type="journal article" date="2020" name="mSystems">
        <title>Genome- and Community-Level Interaction Insights into Carbon Utilization and Element Cycling Functions of Hydrothermarchaeota in Hydrothermal Sediment.</title>
        <authorList>
            <person name="Zhou Z."/>
            <person name="Liu Y."/>
            <person name="Xu W."/>
            <person name="Pan J."/>
            <person name="Luo Z.H."/>
            <person name="Li M."/>
        </authorList>
    </citation>
    <scope>NUCLEOTIDE SEQUENCE [LARGE SCALE GENOMIC DNA]</scope>
    <source>
        <strain evidence="2">SpSt-374</strain>
    </source>
</reference>
<proteinExistence type="predicted"/>
<keyword evidence="1" id="KW-0472">Membrane</keyword>
<feature type="transmembrane region" description="Helical" evidence="1">
    <location>
        <begin position="84"/>
        <end position="104"/>
    </location>
</feature>
<keyword evidence="1" id="KW-0812">Transmembrane</keyword>
<dbReference type="InterPro" id="IPR021468">
    <property type="entry name" value="DUF3120"/>
</dbReference>
<feature type="transmembrane region" description="Helical" evidence="1">
    <location>
        <begin position="110"/>
        <end position="128"/>
    </location>
</feature>
<feature type="transmembrane region" description="Helical" evidence="1">
    <location>
        <begin position="189"/>
        <end position="209"/>
    </location>
</feature>